<comment type="cofactor">
    <cofactor evidence="1 6">
        <name>FAD</name>
        <dbReference type="ChEBI" id="CHEBI:57692"/>
    </cofactor>
</comment>
<name>A0A1I5LF07_9SPHN</name>
<dbReference type="CDD" id="cd00567">
    <property type="entry name" value="ACAD"/>
    <property type="match status" value="1"/>
</dbReference>
<dbReference type="PANTHER" id="PTHR43884:SF20">
    <property type="entry name" value="ACYL-COA DEHYDROGENASE FADE28"/>
    <property type="match status" value="1"/>
</dbReference>
<keyword evidence="11" id="KW-1185">Reference proteome</keyword>
<dbReference type="InterPro" id="IPR013786">
    <property type="entry name" value="AcylCoA_DH/ox_N"/>
</dbReference>
<dbReference type="InterPro" id="IPR037069">
    <property type="entry name" value="AcylCoA_DH/ox_N_sf"/>
</dbReference>
<gene>
    <name evidence="10" type="ORF">SAMN04488060_0968</name>
</gene>
<dbReference type="EMBL" id="FOWZ01000001">
    <property type="protein sequence ID" value="SFO95785.1"/>
    <property type="molecule type" value="Genomic_DNA"/>
</dbReference>
<dbReference type="OrthoDB" id="7328575at2"/>
<dbReference type="InterPro" id="IPR009100">
    <property type="entry name" value="AcylCoA_DH/oxidase_NM_dom_sf"/>
</dbReference>
<dbReference type="Pfam" id="PF02771">
    <property type="entry name" value="Acyl-CoA_dh_N"/>
    <property type="match status" value="1"/>
</dbReference>
<organism evidence="10 11">
    <name type="scientific">Qipengyuania nanhaisediminis</name>
    <dbReference type="NCBI Taxonomy" id="604088"/>
    <lineage>
        <taxon>Bacteria</taxon>
        <taxon>Pseudomonadati</taxon>
        <taxon>Pseudomonadota</taxon>
        <taxon>Alphaproteobacteria</taxon>
        <taxon>Sphingomonadales</taxon>
        <taxon>Erythrobacteraceae</taxon>
        <taxon>Qipengyuania</taxon>
    </lineage>
</organism>
<dbReference type="RefSeq" id="WP_090477814.1">
    <property type="nucleotide sequence ID" value="NZ_FOWZ01000001.1"/>
</dbReference>
<dbReference type="SUPFAM" id="SSF47203">
    <property type="entry name" value="Acyl-CoA dehydrogenase C-terminal domain-like"/>
    <property type="match status" value="1"/>
</dbReference>
<evidence type="ECO:0000256" key="4">
    <source>
        <dbReference type="ARBA" id="ARBA00022827"/>
    </source>
</evidence>
<feature type="domain" description="Acyl-CoA dehydrogenase/oxidase C-terminal" evidence="7">
    <location>
        <begin position="242"/>
        <end position="359"/>
    </location>
</feature>
<evidence type="ECO:0000256" key="2">
    <source>
        <dbReference type="ARBA" id="ARBA00009347"/>
    </source>
</evidence>
<comment type="similarity">
    <text evidence="2 6">Belongs to the acyl-CoA dehydrogenase family.</text>
</comment>
<dbReference type="InterPro" id="IPR036250">
    <property type="entry name" value="AcylCo_DH-like_C"/>
</dbReference>
<dbReference type="Gene3D" id="2.40.110.10">
    <property type="entry name" value="Butyryl-CoA Dehydrogenase, subunit A, domain 2"/>
    <property type="match status" value="1"/>
</dbReference>
<reference evidence="11" key="1">
    <citation type="submission" date="2016-10" db="EMBL/GenBank/DDBJ databases">
        <authorList>
            <person name="Varghese N."/>
            <person name="Submissions S."/>
        </authorList>
    </citation>
    <scope>NUCLEOTIDE SEQUENCE [LARGE SCALE GENOMIC DNA]</scope>
    <source>
        <strain evidence="11">CGMCC 1.7715</strain>
    </source>
</reference>
<evidence type="ECO:0000259" key="7">
    <source>
        <dbReference type="Pfam" id="PF00441"/>
    </source>
</evidence>
<dbReference type="Gene3D" id="1.10.540.10">
    <property type="entry name" value="Acyl-CoA dehydrogenase/oxidase, N-terminal domain"/>
    <property type="match status" value="1"/>
</dbReference>
<evidence type="ECO:0000313" key="11">
    <source>
        <dbReference type="Proteomes" id="UP000199331"/>
    </source>
</evidence>
<dbReference type="InterPro" id="IPR009075">
    <property type="entry name" value="AcylCo_DH/oxidase_C"/>
</dbReference>
<dbReference type="SUPFAM" id="SSF56645">
    <property type="entry name" value="Acyl-CoA dehydrogenase NM domain-like"/>
    <property type="match status" value="1"/>
</dbReference>
<dbReference type="GO" id="GO:0003995">
    <property type="term" value="F:acyl-CoA dehydrogenase activity"/>
    <property type="evidence" value="ECO:0007669"/>
    <property type="project" value="TreeGrafter"/>
</dbReference>
<keyword evidence="4 6" id="KW-0274">FAD</keyword>
<feature type="domain" description="Acyl-CoA dehydrogenase/oxidase N-terminal" evidence="9">
    <location>
        <begin position="6"/>
        <end position="117"/>
    </location>
</feature>
<dbReference type="Proteomes" id="UP000199331">
    <property type="component" value="Unassembled WGS sequence"/>
</dbReference>
<evidence type="ECO:0000259" key="8">
    <source>
        <dbReference type="Pfam" id="PF02770"/>
    </source>
</evidence>
<evidence type="ECO:0000256" key="5">
    <source>
        <dbReference type="ARBA" id="ARBA00023002"/>
    </source>
</evidence>
<dbReference type="GO" id="GO:0050660">
    <property type="term" value="F:flavin adenine dinucleotide binding"/>
    <property type="evidence" value="ECO:0007669"/>
    <property type="project" value="InterPro"/>
</dbReference>
<dbReference type="Pfam" id="PF00441">
    <property type="entry name" value="Acyl-CoA_dh_1"/>
    <property type="match status" value="1"/>
</dbReference>
<protein>
    <submittedName>
        <fullName evidence="10">Pimeloyl-CoA dehydrogenase, small subunit</fullName>
    </submittedName>
</protein>
<proteinExistence type="inferred from homology"/>
<evidence type="ECO:0000256" key="3">
    <source>
        <dbReference type="ARBA" id="ARBA00022630"/>
    </source>
</evidence>
<evidence type="ECO:0000256" key="6">
    <source>
        <dbReference type="RuleBase" id="RU362125"/>
    </source>
</evidence>
<dbReference type="Pfam" id="PF02770">
    <property type="entry name" value="Acyl-CoA_dh_M"/>
    <property type="match status" value="1"/>
</dbReference>
<dbReference type="AlphaFoldDB" id="A0A1I5LF07"/>
<dbReference type="PANTHER" id="PTHR43884">
    <property type="entry name" value="ACYL-COA DEHYDROGENASE"/>
    <property type="match status" value="1"/>
</dbReference>
<accession>A0A1I5LF07</accession>
<sequence>MDFNFTEEQEMVRDGLSRLVREQYDWETRRSAVESDAGWRPEIWAQLAELGILGMPFSEEDGGFGGGAVDAMIVMEEFGKGLVVEPFLPTVVCAGGFLKHAGTDAQREEHIGGIVDGSRVYAFAYAEPRGRYDLADLQTTAKKDGDGYVLNGHKAVVVGAPWASHLVVTARTSGGQRERDGVSVFVVANDAEGVVRRDYPTVDGRRASEVYFENVSVPADALIGEEGGALPLVEQVADEAVAALCAEACGAMKVAHAMTVDYSRQRKQFGVPIGKFQVLQHRMVDMFTEYEQSVSMTYLATLKLDAPEKERKRTASAAKVRIGQAARFVGQEAIQIHGGMGMTDELAIGSYFKRLTILSSEFGDVDHHMKRHIALA</sequence>
<evidence type="ECO:0000313" key="10">
    <source>
        <dbReference type="EMBL" id="SFO95785.1"/>
    </source>
</evidence>
<evidence type="ECO:0000259" key="9">
    <source>
        <dbReference type="Pfam" id="PF02771"/>
    </source>
</evidence>
<dbReference type="InterPro" id="IPR046373">
    <property type="entry name" value="Acyl-CoA_Oxase/DH_mid-dom_sf"/>
</dbReference>
<keyword evidence="3 6" id="KW-0285">Flavoprotein</keyword>
<evidence type="ECO:0000256" key="1">
    <source>
        <dbReference type="ARBA" id="ARBA00001974"/>
    </source>
</evidence>
<dbReference type="STRING" id="604088.SAMN04488060_0968"/>
<keyword evidence="5 6" id="KW-0560">Oxidoreductase</keyword>
<dbReference type="Gene3D" id="1.20.140.10">
    <property type="entry name" value="Butyryl-CoA Dehydrogenase, subunit A, domain 3"/>
    <property type="match status" value="1"/>
</dbReference>
<dbReference type="InterPro" id="IPR006091">
    <property type="entry name" value="Acyl-CoA_Oxase/DH_mid-dom"/>
</dbReference>
<feature type="domain" description="Acyl-CoA oxidase/dehydrogenase middle" evidence="8">
    <location>
        <begin position="122"/>
        <end position="215"/>
    </location>
</feature>